<dbReference type="Proteomes" id="UP000000673">
    <property type="component" value="Unassembled WGS sequence"/>
</dbReference>
<evidence type="ECO:0000256" key="7">
    <source>
        <dbReference type="ARBA" id="ARBA00023203"/>
    </source>
</evidence>
<evidence type="ECO:0000256" key="4">
    <source>
        <dbReference type="ARBA" id="ARBA00022490"/>
    </source>
</evidence>
<feature type="region of interest" description="Disordered" evidence="10">
    <location>
        <begin position="152"/>
        <end position="238"/>
    </location>
</feature>
<feature type="region of interest" description="Disordered" evidence="10">
    <location>
        <begin position="350"/>
        <end position="402"/>
    </location>
</feature>
<feature type="compositionally biased region" description="Pro residues" evidence="10">
    <location>
        <begin position="513"/>
        <end position="533"/>
    </location>
</feature>
<feature type="compositionally biased region" description="Pro residues" evidence="10">
    <location>
        <begin position="581"/>
        <end position="590"/>
    </location>
</feature>
<keyword evidence="6" id="KW-0729">SH3-binding</keyword>
<keyword evidence="9" id="KW-0966">Cell projection</keyword>
<gene>
    <name evidence="12" type="ORF">AND_006324</name>
</gene>
<reference evidence="12" key="3">
    <citation type="journal article" date="2013" name="Nucleic Acids Res.">
        <title>The genome of Anopheles darlingi, the main neotropical malaria vector.</title>
        <authorList>
            <person name="Marinotti O."/>
            <person name="Cerqueira G.C."/>
            <person name="de Almeida L.G."/>
            <person name="Ferro M.I."/>
            <person name="Loreto E.L."/>
            <person name="Zaha A."/>
            <person name="Teixeira S.M."/>
            <person name="Wespiser A.R."/>
            <person name="Almeida E Silva A."/>
            <person name="Schlindwein A.D."/>
            <person name="Pacheco A.C."/>
            <person name="Silva A.L."/>
            <person name="Graveley B.R."/>
            <person name="Walenz B.P."/>
            <person name="Lima Bde A."/>
            <person name="Ribeiro C.A."/>
            <person name="Nunes-Silva C.G."/>
            <person name="de Carvalho C.R."/>
            <person name="Soares C.M."/>
            <person name="de Menezes C.B."/>
            <person name="Matiolli C."/>
            <person name="Caffrey D."/>
            <person name="Araujo D.A."/>
            <person name="de Oliveira D.M."/>
            <person name="Golenbock D."/>
            <person name="Grisard E.C."/>
            <person name="Fantinatti-Garboggini F."/>
            <person name="de Carvalho F.M."/>
            <person name="Barcellos F.G."/>
            <person name="Prosdocimi F."/>
            <person name="May G."/>
            <person name="Azevedo Junior G.M."/>
            <person name="Guimaraes G.M."/>
            <person name="Goldman G.H."/>
            <person name="Padilha I.Q."/>
            <person name="Batista Jda S."/>
            <person name="Ferro J.A."/>
            <person name="Ribeiro J.M."/>
            <person name="Fietto J.L."/>
            <person name="Dabbas K.M."/>
            <person name="Cerdeira L."/>
            <person name="Agnez-Lima L.F."/>
            <person name="Brocchi M."/>
            <person name="de Carvalho M.O."/>
            <person name="Teixeira Mde M."/>
            <person name="Diniz Maia Mde M."/>
            <person name="Goldman M.H."/>
            <person name="Cruz Schneider M.P."/>
            <person name="Felipe M.S."/>
            <person name="Hungria M."/>
            <person name="Nicolas M.F."/>
            <person name="Pereira M."/>
            <person name="Montes M.A."/>
            <person name="Cantao M.E."/>
            <person name="Vincentz M."/>
            <person name="Rafael M.S."/>
            <person name="Silverman N."/>
            <person name="Stoco P.H."/>
            <person name="Souza R.C."/>
            <person name="Vicentini R."/>
            <person name="Gazzinelli R.T."/>
            <person name="Neves Rde O."/>
            <person name="Silva R."/>
            <person name="Astolfi-Filho S."/>
            <person name="Maciel T.E."/>
            <person name="Urmenyi T.P."/>
            <person name="Tadei W.P."/>
            <person name="Camargo E.P."/>
            <person name="de Vasconcelos A.T."/>
        </authorList>
    </citation>
    <scope>NUCLEOTIDE SEQUENCE</scope>
</reference>
<evidence type="ECO:0000256" key="8">
    <source>
        <dbReference type="ARBA" id="ARBA00023212"/>
    </source>
</evidence>
<dbReference type="EnsemblMetazoa" id="ADAC006324-RA">
    <property type="protein sequence ID" value="ADAC006324-PA"/>
    <property type="gene ID" value="ADAC006324"/>
</dbReference>
<dbReference type="AlphaFoldDB" id="W5JF82"/>
<dbReference type="Pfam" id="PF08776">
    <property type="entry name" value="VASP_tetra"/>
    <property type="match status" value="1"/>
</dbReference>
<dbReference type="STRING" id="43151.W5JF82"/>
<dbReference type="eggNOG" id="KOG4590">
    <property type="taxonomic scope" value="Eukaryota"/>
</dbReference>
<evidence type="ECO:0000256" key="3">
    <source>
        <dbReference type="ARBA" id="ARBA00009785"/>
    </source>
</evidence>
<dbReference type="InterPro" id="IPR038023">
    <property type="entry name" value="VASP_sf"/>
</dbReference>
<evidence type="ECO:0000259" key="11">
    <source>
        <dbReference type="PROSITE" id="PS50229"/>
    </source>
</evidence>
<evidence type="ECO:0000256" key="5">
    <source>
        <dbReference type="ARBA" id="ARBA00022553"/>
    </source>
</evidence>
<dbReference type="GO" id="GO:0003779">
    <property type="term" value="F:actin binding"/>
    <property type="evidence" value="ECO:0007669"/>
    <property type="project" value="UniProtKB-KW"/>
</dbReference>
<dbReference type="InterPro" id="IPR000697">
    <property type="entry name" value="WH1/EVH1_dom"/>
</dbReference>
<dbReference type="InterPro" id="IPR011993">
    <property type="entry name" value="PH-like_dom_sf"/>
</dbReference>
<dbReference type="GO" id="GO:0005829">
    <property type="term" value="C:cytosol"/>
    <property type="evidence" value="ECO:0007669"/>
    <property type="project" value="UniProtKB-ARBA"/>
</dbReference>
<proteinExistence type="inferred from homology"/>
<feature type="compositionally biased region" description="Pro residues" evidence="10">
    <location>
        <begin position="540"/>
        <end position="551"/>
    </location>
</feature>
<dbReference type="GO" id="GO:0030054">
    <property type="term" value="C:cell junction"/>
    <property type="evidence" value="ECO:0007669"/>
    <property type="project" value="UniProtKB-ARBA"/>
</dbReference>
<feature type="compositionally biased region" description="Low complexity" evidence="10">
    <location>
        <begin position="623"/>
        <end position="664"/>
    </location>
</feature>
<dbReference type="Gene3D" id="2.30.29.30">
    <property type="entry name" value="Pleckstrin-homology domain (PH domain)/Phosphotyrosine-binding domain (PTB)"/>
    <property type="match status" value="1"/>
</dbReference>
<reference evidence="13" key="4">
    <citation type="submission" date="2015-06" db="UniProtKB">
        <authorList>
            <consortium name="EnsemblMetazoa"/>
        </authorList>
    </citation>
    <scope>IDENTIFICATION</scope>
</reference>
<evidence type="ECO:0000313" key="13">
    <source>
        <dbReference type="EnsemblMetazoa" id="ADAC006324-PA"/>
    </source>
</evidence>
<dbReference type="PANTHER" id="PTHR11202:SF22">
    <property type="entry name" value="PROTEIN ENABLED"/>
    <property type="match status" value="1"/>
</dbReference>
<evidence type="ECO:0000313" key="14">
    <source>
        <dbReference type="Proteomes" id="UP000000673"/>
    </source>
</evidence>
<organism evidence="12">
    <name type="scientific">Anopheles darlingi</name>
    <name type="common">Mosquito</name>
    <dbReference type="NCBI Taxonomy" id="43151"/>
    <lineage>
        <taxon>Eukaryota</taxon>
        <taxon>Metazoa</taxon>
        <taxon>Ecdysozoa</taxon>
        <taxon>Arthropoda</taxon>
        <taxon>Hexapoda</taxon>
        <taxon>Insecta</taxon>
        <taxon>Pterygota</taxon>
        <taxon>Neoptera</taxon>
        <taxon>Endopterygota</taxon>
        <taxon>Diptera</taxon>
        <taxon>Nematocera</taxon>
        <taxon>Culicoidea</taxon>
        <taxon>Culicidae</taxon>
        <taxon>Anophelinae</taxon>
        <taxon>Anopheles</taxon>
    </lineage>
</organism>
<keyword evidence="5" id="KW-0597">Phosphoprotein</keyword>
<dbReference type="HOGENOM" id="CLU_017790_2_0_1"/>
<feature type="compositionally biased region" description="Pro residues" evidence="10">
    <location>
        <begin position="562"/>
        <end position="571"/>
    </location>
</feature>
<evidence type="ECO:0000256" key="1">
    <source>
        <dbReference type="ARBA" id="ARBA00004245"/>
    </source>
</evidence>
<feature type="compositionally biased region" description="Polar residues" evidence="10">
    <location>
        <begin position="191"/>
        <end position="208"/>
    </location>
</feature>
<feature type="compositionally biased region" description="Gly residues" evidence="10">
    <location>
        <begin position="177"/>
        <end position="188"/>
    </location>
</feature>
<comment type="similarity">
    <text evidence="3">Belongs to the Ena/VASP family.</text>
</comment>
<dbReference type="InterPro" id="IPR014885">
    <property type="entry name" value="VASP_tetra"/>
</dbReference>
<comment type="subcellular location">
    <subcellularLocation>
        <location evidence="2">Cell projection</location>
        <location evidence="2">Lamellipodium</location>
    </subcellularLocation>
    <subcellularLocation>
        <location evidence="1">Cytoplasm</location>
        <location evidence="1">Cytoskeleton</location>
    </subcellularLocation>
</comment>
<dbReference type="VEuPathDB" id="VectorBase:ADAC006324"/>
<feature type="compositionally biased region" description="Low complexity" evidence="10">
    <location>
        <begin position="350"/>
        <end position="399"/>
    </location>
</feature>
<name>W5JF82_ANODA</name>
<reference evidence="12" key="2">
    <citation type="submission" date="2010-05" db="EMBL/GenBank/DDBJ databases">
        <authorList>
            <person name="Almeida L.G."/>
            <person name="Nicolas M.F."/>
            <person name="Souza R.C."/>
            <person name="Vasconcelos A.T.R."/>
        </authorList>
    </citation>
    <scope>NUCLEOTIDE SEQUENCE</scope>
</reference>
<feature type="compositionally biased region" description="Gly residues" evidence="10">
    <location>
        <begin position="738"/>
        <end position="748"/>
    </location>
</feature>
<feature type="compositionally biased region" description="Low complexity" evidence="10">
    <location>
        <begin position="453"/>
        <end position="475"/>
    </location>
</feature>
<sequence length="823" mass="87214">MMCEQSIIGARASVMVYDDVQKKWIPSGSSSGLSKVQIFHHQQNNTFRVVGRKLQDHEVVINCSIIKGLKYNQATATFHQWRDSKFVYGLNFSSPQDAEAFARAMMHALDVLSGRVPPPSTMQTTNPNPNQMAAYEEDMGYRTMTREDAAIMQQQQQMTSQPAGVGPPQPPPNTIPGPGGGGGGGSGGILSPQTPTSQTLPSQASQQQTHHRETGCTPTRRQDLRVSSVVNSGETGESDRIDYEAQAWSVGKRIDHGHCNGPHVRMHPEIVTLSLSLKVREREGYNSAQYANFQPSPGNRLKEKKIGLARCNETGVAVASGAAMETDIITAARSTSFTVCCAPPVPPALPIQQQQQQQQQQLQQSQQPQQPIPSQQQQQQQPKPIYASQQSNSSTNSITYGNNSSYPQPIYVASNQNQTIVNQTVLTQQQQQVPLPPNLANGGGSIYATATCSPSATNNNTPNSIYAGQQQQQQQQPPPPPMMMPLNGYGPSNGVPGAGLSYGAVGQSQYGIPPVPQMPMQPQQQQPPAPPQPMQQTSAAPPPPPMMPPMSFPMSSTASNIPQPPAPPMPPMMMNHSNAAAPPPPPPPPGANMLSAKPGEINSLALQLASAKLKRSTPAQQKGGATSATSVSVTSASSASSLGSASSNAISSTVTENSGSSTSSGGSGNYGTIGRSSSGMASMMDEMAKTLARRRAQAEKKEPDSNDDGGASGSRQRAWEKSSTLPHKLGNSSQNASGSGGAAGGGQGASLSGSESPKPSRKRFGSASEETILKQINGGDSFSLPTAVELDHLKEDILREMRSEIAKAKKEIIDAIKSELNRR</sequence>
<dbReference type="PROSITE" id="PS50229">
    <property type="entry name" value="WH1"/>
    <property type="match status" value="1"/>
</dbReference>
<dbReference type="CDD" id="cd01207">
    <property type="entry name" value="EVH1_Ena_VASP-like"/>
    <property type="match status" value="1"/>
</dbReference>
<accession>W5JF82</accession>
<protein>
    <recommendedName>
        <fullName evidence="11">WH1 domain-containing protein</fullName>
    </recommendedName>
</protein>
<feature type="compositionally biased region" description="Basic and acidic residues" evidence="10">
    <location>
        <begin position="210"/>
        <end position="224"/>
    </location>
</feature>
<keyword evidence="7" id="KW-0009">Actin-binding</keyword>
<evidence type="ECO:0000256" key="2">
    <source>
        <dbReference type="ARBA" id="ARBA00004510"/>
    </source>
</evidence>
<evidence type="ECO:0000256" key="10">
    <source>
        <dbReference type="SAM" id="MobiDB-lite"/>
    </source>
</evidence>
<dbReference type="SMART" id="SM00461">
    <property type="entry name" value="WH1"/>
    <property type="match status" value="1"/>
</dbReference>
<dbReference type="GO" id="GO:0005856">
    <property type="term" value="C:cytoskeleton"/>
    <property type="evidence" value="ECO:0007669"/>
    <property type="project" value="UniProtKB-SubCell"/>
</dbReference>
<dbReference type="SUPFAM" id="SSF50729">
    <property type="entry name" value="PH domain-like"/>
    <property type="match status" value="1"/>
</dbReference>
<dbReference type="GO" id="GO:0017124">
    <property type="term" value="F:SH3 domain binding"/>
    <property type="evidence" value="ECO:0007669"/>
    <property type="project" value="UniProtKB-KW"/>
</dbReference>
<dbReference type="Gene3D" id="1.20.5.1160">
    <property type="entry name" value="Vasodilator-stimulated phosphoprotein"/>
    <property type="match status" value="1"/>
</dbReference>
<feature type="compositionally biased region" description="Low complexity" evidence="10">
    <location>
        <begin position="152"/>
        <end position="164"/>
    </location>
</feature>
<keyword evidence="14" id="KW-1185">Reference proteome</keyword>
<evidence type="ECO:0000313" key="12">
    <source>
        <dbReference type="EMBL" id="ETN61993.1"/>
    </source>
</evidence>
<feature type="domain" description="WH1" evidence="11">
    <location>
        <begin position="1"/>
        <end position="112"/>
    </location>
</feature>
<reference evidence="12 14" key="1">
    <citation type="journal article" date="2010" name="BMC Genomics">
        <title>Combination of measures distinguishes pre-miRNAs from other stem-loops in the genome of the newly sequenced Anopheles darlingi.</title>
        <authorList>
            <person name="Mendes N.D."/>
            <person name="Freitas A.T."/>
            <person name="Vasconcelos A.T."/>
            <person name="Sagot M.F."/>
        </authorList>
    </citation>
    <scope>NUCLEOTIDE SEQUENCE</scope>
</reference>
<dbReference type="GO" id="GO:0030027">
    <property type="term" value="C:lamellipodium"/>
    <property type="evidence" value="ECO:0007669"/>
    <property type="project" value="UniProtKB-SubCell"/>
</dbReference>
<evidence type="ECO:0000256" key="9">
    <source>
        <dbReference type="ARBA" id="ARBA00023273"/>
    </source>
</evidence>
<feature type="region of interest" description="Disordered" evidence="10">
    <location>
        <begin position="453"/>
        <end position="770"/>
    </location>
</feature>
<evidence type="ECO:0000256" key="6">
    <source>
        <dbReference type="ARBA" id="ARBA00023036"/>
    </source>
</evidence>
<dbReference type="FunCoup" id="W5JF82">
    <property type="interactions" value="172"/>
</dbReference>
<dbReference type="OMA" id="YQQMVQV"/>
<keyword evidence="8" id="KW-0206">Cytoskeleton</keyword>
<dbReference type="VEuPathDB" id="VectorBase:ADAR2_005159"/>
<dbReference type="Pfam" id="PF00568">
    <property type="entry name" value="WH1"/>
    <property type="match status" value="1"/>
</dbReference>
<dbReference type="PANTHER" id="PTHR11202">
    <property type="entry name" value="SPROUTY-RELATED, EVH1 DOMAIN-CONTAINING PROTEIN FAMILY MEMBER"/>
    <property type="match status" value="1"/>
</dbReference>
<keyword evidence="4" id="KW-0963">Cytoplasm</keyword>
<dbReference type="SUPFAM" id="SSF118370">
    <property type="entry name" value="Vasodilator-stimulated phosphoprotein, VASP, tetramerisation domain"/>
    <property type="match status" value="1"/>
</dbReference>
<dbReference type="EMBL" id="ADMH02001578">
    <property type="protein sequence ID" value="ETN61993.1"/>
    <property type="molecule type" value="Genomic_DNA"/>
</dbReference>
<dbReference type="FunFam" id="2.30.29.30:FF:000047">
    <property type="entry name" value="vasodilator-stimulated phosphoprotein isoform X2"/>
    <property type="match status" value="1"/>
</dbReference>
<feature type="compositionally biased region" description="Pro residues" evidence="10">
    <location>
        <begin position="165"/>
        <end position="175"/>
    </location>
</feature>